<sequence length="328" mass="36808">MAAAGPIYLYTGPEFGKRNEAVDAVKAAHKKQFGVIDEHSFYLLETPFSEVMTILQSGTLFSDGVCVVCKNAELIKKKDEIQMISDWLKNPEPSAILILVSDEISVDSKLEKLIPTANRKKFWEMFESDKLPWVTSYFSKNGYRIQQGAAKLILELIENNTQSLAAECSRFFVLFPKDHEITEADVDSVLTHSREENAFSLFRELANSADAAPVRLEKGLQILQKIRLSKENSSVMIIAGLASCFRKLQDWHKRGEQAIPQAMLQKQYRSAAKVWTMGQSAAILAVLASTDMEIRSGGSQMEDVLLQKMLYEIVIKNGAQLSTLSQEY</sequence>
<dbReference type="Proteomes" id="UP000182360">
    <property type="component" value="Unassembled WGS sequence"/>
</dbReference>
<evidence type="ECO:0000256" key="2">
    <source>
        <dbReference type="ARBA" id="ARBA00022695"/>
    </source>
</evidence>
<evidence type="ECO:0000313" key="5">
    <source>
        <dbReference type="EMBL" id="SEQ02107.1"/>
    </source>
</evidence>
<organism evidence="5 6">
    <name type="scientific">Treponema bryantii</name>
    <dbReference type="NCBI Taxonomy" id="163"/>
    <lineage>
        <taxon>Bacteria</taxon>
        <taxon>Pseudomonadati</taxon>
        <taxon>Spirochaetota</taxon>
        <taxon>Spirochaetia</taxon>
        <taxon>Spirochaetales</taxon>
        <taxon>Treponemataceae</taxon>
        <taxon>Treponema</taxon>
    </lineage>
</organism>
<dbReference type="PANTHER" id="PTHR34388">
    <property type="entry name" value="DNA POLYMERASE III SUBUNIT DELTA"/>
    <property type="match status" value="1"/>
</dbReference>
<keyword evidence="3" id="KW-0235">DNA replication</keyword>
<proteinExistence type="predicted"/>
<dbReference type="InterPro" id="IPR027417">
    <property type="entry name" value="P-loop_NTPase"/>
</dbReference>
<dbReference type="InterPro" id="IPR005790">
    <property type="entry name" value="DNA_polIII_delta"/>
</dbReference>
<dbReference type="EMBL" id="FOFU01000002">
    <property type="protein sequence ID" value="SEQ02107.1"/>
    <property type="molecule type" value="Genomic_DNA"/>
</dbReference>
<name>A0A1H9CM30_9SPIR</name>
<dbReference type="Gene3D" id="3.40.50.300">
    <property type="entry name" value="P-loop containing nucleotide triphosphate hydrolases"/>
    <property type="match status" value="1"/>
</dbReference>
<dbReference type="RefSeq" id="WP_074641289.1">
    <property type="nucleotide sequence ID" value="NZ_FOFU01000002.1"/>
</dbReference>
<dbReference type="STRING" id="163.SAMN04487775_1068"/>
<dbReference type="GO" id="GO:0006261">
    <property type="term" value="P:DNA-templated DNA replication"/>
    <property type="evidence" value="ECO:0007669"/>
    <property type="project" value="TreeGrafter"/>
</dbReference>
<dbReference type="eggNOG" id="COG1466">
    <property type="taxonomic scope" value="Bacteria"/>
</dbReference>
<dbReference type="Gene3D" id="1.20.272.10">
    <property type="match status" value="1"/>
</dbReference>
<evidence type="ECO:0000256" key="3">
    <source>
        <dbReference type="ARBA" id="ARBA00022705"/>
    </source>
</evidence>
<reference evidence="5 6" key="1">
    <citation type="submission" date="2016-10" db="EMBL/GenBank/DDBJ databases">
        <authorList>
            <person name="de Groot N.N."/>
        </authorList>
    </citation>
    <scope>NUCLEOTIDE SEQUENCE [LARGE SCALE GENOMIC DNA]</scope>
    <source>
        <strain evidence="5 6">B25</strain>
    </source>
</reference>
<dbReference type="AlphaFoldDB" id="A0A1H9CM30"/>
<dbReference type="OrthoDB" id="367647at2"/>
<accession>A0A1H9CM30</accession>
<keyword evidence="2" id="KW-0548">Nucleotidyltransferase</keyword>
<evidence type="ECO:0000256" key="1">
    <source>
        <dbReference type="ARBA" id="ARBA00022679"/>
    </source>
</evidence>
<dbReference type="PANTHER" id="PTHR34388:SF1">
    <property type="entry name" value="DNA POLYMERASE III SUBUNIT DELTA"/>
    <property type="match status" value="1"/>
</dbReference>
<evidence type="ECO:0000256" key="4">
    <source>
        <dbReference type="ARBA" id="ARBA00022932"/>
    </source>
</evidence>
<dbReference type="SUPFAM" id="SSF52540">
    <property type="entry name" value="P-loop containing nucleoside triphosphate hydrolases"/>
    <property type="match status" value="1"/>
</dbReference>
<dbReference type="NCBIfam" id="TIGR01128">
    <property type="entry name" value="holA"/>
    <property type="match status" value="1"/>
</dbReference>
<keyword evidence="4" id="KW-0239">DNA-directed DNA polymerase</keyword>
<evidence type="ECO:0000313" key="6">
    <source>
        <dbReference type="Proteomes" id="UP000182360"/>
    </source>
</evidence>
<dbReference type="GO" id="GO:0009360">
    <property type="term" value="C:DNA polymerase III complex"/>
    <property type="evidence" value="ECO:0007669"/>
    <property type="project" value="TreeGrafter"/>
</dbReference>
<dbReference type="GO" id="GO:0003677">
    <property type="term" value="F:DNA binding"/>
    <property type="evidence" value="ECO:0007669"/>
    <property type="project" value="InterPro"/>
</dbReference>
<dbReference type="GO" id="GO:0003887">
    <property type="term" value="F:DNA-directed DNA polymerase activity"/>
    <property type="evidence" value="ECO:0007669"/>
    <property type="project" value="UniProtKB-KW"/>
</dbReference>
<gene>
    <name evidence="5" type="ORF">SAMN04487977_102226</name>
</gene>
<keyword evidence="1" id="KW-0808">Transferase</keyword>
<keyword evidence="6" id="KW-1185">Reference proteome</keyword>
<protein>
    <submittedName>
        <fullName evidence="5">DNA polymerase III, delta subunit</fullName>
    </submittedName>
</protein>
<dbReference type="Gene3D" id="1.10.8.60">
    <property type="match status" value="1"/>
</dbReference>